<name>A0A388L812_CHABU</name>
<organism evidence="2 3">
    <name type="scientific">Chara braunii</name>
    <name type="common">Braun's stonewort</name>
    <dbReference type="NCBI Taxonomy" id="69332"/>
    <lineage>
        <taxon>Eukaryota</taxon>
        <taxon>Viridiplantae</taxon>
        <taxon>Streptophyta</taxon>
        <taxon>Charophyceae</taxon>
        <taxon>Charales</taxon>
        <taxon>Characeae</taxon>
        <taxon>Chara</taxon>
    </lineage>
</organism>
<keyword evidence="3" id="KW-1185">Reference proteome</keyword>
<feature type="compositionally biased region" description="Basic and acidic residues" evidence="1">
    <location>
        <begin position="41"/>
        <end position="55"/>
    </location>
</feature>
<dbReference type="AlphaFoldDB" id="A0A388L812"/>
<comment type="caution">
    <text evidence="2">The sequence shown here is derived from an EMBL/GenBank/DDBJ whole genome shotgun (WGS) entry which is preliminary data.</text>
</comment>
<feature type="compositionally biased region" description="Basic and acidic residues" evidence="1">
    <location>
        <begin position="257"/>
        <end position="280"/>
    </location>
</feature>
<feature type="region of interest" description="Disordered" evidence="1">
    <location>
        <begin position="252"/>
        <end position="316"/>
    </location>
</feature>
<feature type="region of interest" description="Disordered" evidence="1">
    <location>
        <begin position="1"/>
        <end position="94"/>
    </location>
</feature>
<dbReference type="Proteomes" id="UP000265515">
    <property type="component" value="Unassembled WGS sequence"/>
</dbReference>
<feature type="compositionally biased region" description="Basic and acidic residues" evidence="1">
    <location>
        <begin position="70"/>
        <end position="88"/>
    </location>
</feature>
<gene>
    <name evidence="2" type="ORF">CBR_g26446</name>
</gene>
<proteinExistence type="predicted"/>
<accession>A0A388L812</accession>
<evidence type="ECO:0000256" key="1">
    <source>
        <dbReference type="SAM" id="MobiDB-lite"/>
    </source>
</evidence>
<sequence length="330" mass="35299">MYDEEIEYDPPIGPQVADLMEDELEQGATDGDDDSDDGNDETDKSEMRSRDLQKDSDDDGSSGGEGPTTTEHREFDNDGGDGPDHDGESGGCLAVPHVRAEGGKEGGKVEHGLPMLQGSIPSGIFEEEFDVGVPPTSSAWCGGVRNRTLVTDAAHQIGQVFWGASSGMLAEAARATTETEEDRRGDNIECKPSATQTEDVRRILEEDPRLAAATGVGFWRATGEGTQDSATDGVPMPKGVKTYRSPTCIFGGFPAQDAKRERQREEAERMAATGHCEHKAAPAQPSDDAGQRPTAVLQRTGLPRRGDTIDDDDDDEDRLNAVVLIGAVLL</sequence>
<reference evidence="2 3" key="1">
    <citation type="journal article" date="2018" name="Cell">
        <title>The Chara Genome: Secondary Complexity and Implications for Plant Terrestrialization.</title>
        <authorList>
            <person name="Nishiyama T."/>
            <person name="Sakayama H."/>
            <person name="Vries J.D."/>
            <person name="Buschmann H."/>
            <person name="Saint-Marcoux D."/>
            <person name="Ullrich K.K."/>
            <person name="Haas F.B."/>
            <person name="Vanderstraeten L."/>
            <person name="Becker D."/>
            <person name="Lang D."/>
            <person name="Vosolsobe S."/>
            <person name="Rombauts S."/>
            <person name="Wilhelmsson P.K.I."/>
            <person name="Janitza P."/>
            <person name="Kern R."/>
            <person name="Heyl A."/>
            <person name="Rumpler F."/>
            <person name="Villalobos L.I.A.C."/>
            <person name="Clay J.M."/>
            <person name="Skokan R."/>
            <person name="Toyoda A."/>
            <person name="Suzuki Y."/>
            <person name="Kagoshima H."/>
            <person name="Schijlen E."/>
            <person name="Tajeshwar N."/>
            <person name="Catarino B."/>
            <person name="Hetherington A.J."/>
            <person name="Saltykova A."/>
            <person name="Bonnot C."/>
            <person name="Breuninger H."/>
            <person name="Symeonidi A."/>
            <person name="Radhakrishnan G.V."/>
            <person name="Van Nieuwerburgh F."/>
            <person name="Deforce D."/>
            <person name="Chang C."/>
            <person name="Karol K.G."/>
            <person name="Hedrich R."/>
            <person name="Ulvskov P."/>
            <person name="Glockner G."/>
            <person name="Delwiche C.F."/>
            <person name="Petrasek J."/>
            <person name="Van de Peer Y."/>
            <person name="Friml J."/>
            <person name="Beilby M."/>
            <person name="Dolan L."/>
            <person name="Kohara Y."/>
            <person name="Sugano S."/>
            <person name="Fujiyama A."/>
            <person name="Delaux P.-M."/>
            <person name="Quint M."/>
            <person name="TheiBen G."/>
            <person name="Hagemann M."/>
            <person name="Harholt J."/>
            <person name="Dunand C."/>
            <person name="Zachgo S."/>
            <person name="Langdale J."/>
            <person name="Maumus F."/>
            <person name="Straeten D.V.D."/>
            <person name="Gould S.B."/>
            <person name="Rensing S.A."/>
        </authorList>
    </citation>
    <scope>NUCLEOTIDE SEQUENCE [LARGE SCALE GENOMIC DNA]</scope>
    <source>
        <strain evidence="2 3">S276</strain>
    </source>
</reference>
<dbReference type="Gramene" id="GBG78418">
    <property type="protein sequence ID" value="GBG78418"/>
    <property type="gene ID" value="CBR_g26446"/>
</dbReference>
<evidence type="ECO:0000313" key="3">
    <source>
        <dbReference type="Proteomes" id="UP000265515"/>
    </source>
</evidence>
<evidence type="ECO:0000313" key="2">
    <source>
        <dbReference type="EMBL" id="GBG78418.1"/>
    </source>
</evidence>
<dbReference type="EMBL" id="BFEA01000294">
    <property type="protein sequence ID" value="GBG78418.1"/>
    <property type="molecule type" value="Genomic_DNA"/>
</dbReference>
<feature type="compositionally biased region" description="Acidic residues" evidence="1">
    <location>
        <begin position="19"/>
        <end position="40"/>
    </location>
</feature>
<feature type="region of interest" description="Disordered" evidence="1">
    <location>
        <begin position="176"/>
        <end position="197"/>
    </location>
</feature>
<protein>
    <submittedName>
        <fullName evidence="2">Uncharacterized protein</fullName>
    </submittedName>
</protein>